<evidence type="ECO:0000313" key="2">
    <source>
        <dbReference type="Proteomes" id="UP000215914"/>
    </source>
</evidence>
<name>A0A9K3H466_HELAN</name>
<reference evidence="1" key="2">
    <citation type="submission" date="2020-06" db="EMBL/GenBank/DDBJ databases">
        <title>Helianthus annuus Genome sequencing and assembly Release 2.</title>
        <authorList>
            <person name="Gouzy J."/>
            <person name="Langlade N."/>
            <person name="Munos S."/>
        </authorList>
    </citation>
    <scope>NUCLEOTIDE SEQUENCE</scope>
    <source>
        <tissue evidence="1">Leaves</tissue>
    </source>
</reference>
<gene>
    <name evidence="1" type="ORF">HanXRQr2_Chr15g0704721</name>
</gene>
<protein>
    <submittedName>
        <fullName evidence="1">Uncharacterized protein</fullName>
    </submittedName>
</protein>
<evidence type="ECO:0000313" key="1">
    <source>
        <dbReference type="EMBL" id="KAF5765523.1"/>
    </source>
</evidence>
<comment type="caution">
    <text evidence="1">The sequence shown here is derived from an EMBL/GenBank/DDBJ whole genome shotgun (WGS) entry which is preliminary data.</text>
</comment>
<proteinExistence type="predicted"/>
<keyword evidence="2" id="KW-1185">Reference proteome</keyword>
<dbReference type="Gramene" id="mRNA:HanXRQr2_Chr15g0704721">
    <property type="protein sequence ID" value="CDS:HanXRQr2_Chr15g0704721.1"/>
    <property type="gene ID" value="HanXRQr2_Chr15g0704721"/>
</dbReference>
<dbReference type="EMBL" id="MNCJ02000330">
    <property type="protein sequence ID" value="KAF5765523.1"/>
    <property type="molecule type" value="Genomic_DNA"/>
</dbReference>
<dbReference type="Proteomes" id="UP000215914">
    <property type="component" value="Unassembled WGS sequence"/>
</dbReference>
<reference evidence="1" key="1">
    <citation type="journal article" date="2017" name="Nature">
        <title>The sunflower genome provides insights into oil metabolism, flowering and Asterid evolution.</title>
        <authorList>
            <person name="Badouin H."/>
            <person name="Gouzy J."/>
            <person name="Grassa C.J."/>
            <person name="Murat F."/>
            <person name="Staton S.E."/>
            <person name="Cottret L."/>
            <person name="Lelandais-Briere C."/>
            <person name="Owens G.L."/>
            <person name="Carrere S."/>
            <person name="Mayjonade B."/>
            <person name="Legrand L."/>
            <person name="Gill N."/>
            <person name="Kane N.C."/>
            <person name="Bowers J.E."/>
            <person name="Hubner S."/>
            <person name="Bellec A."/>
            <person name="Berard A."/>
            <person name="Berges H."/>
            <person name="Blanchet N."/>
            <person name="Boniface M.C."/>
            <person name="Brunel D."/>
            <person name="Catrice O."/>
            <person name="Chaidir N."/>
            <person name="Claudel C."/>
            <person name="Donnadieu C."/>
            <person name="Faraut T."/>
            <person name="Fievet G."/>
            <person name="Helmstetter N."/>
            <person name="King M."/>
            <person name="Knapp S.J."/>
            <person name="Lai Z."/>
            <person name="Le Paslier M.C."/>
            <person name="Lippi Y."/>
            <person name="Lorenzon L."/>
            <person name="Mandel J.R."/>
            <person name="Marage G."/>
            <person name="Marchand G."/>
            <person name="Marquand E."/>
            <person name="Bret-Mestries E."/>
            <person name="Morien E."/>
            <person name="Nambeesan S."/>
            <person name="Nguyen T."/>
            <person name="Pegot-Espagnet P."/>
            <person name="Pouilly N."/>
            <person name="Raftis F."/>
            <person name="Sallet E."/>
            <person name="Schiex T."/>
            <person name="Thomas J."/>
            <person name="Vandecasteele C."/>
            <person name="Vares D."/>
            <person name="Vear F."/>
            <person name="Vautrin S."/>
            <person name="Crespi M."/>
            <person name="Mangin B."/>
            <person name="Burke J.M."/>
            <person name="Salse J."/>
            <person name="Munos S."/>
            <person name="Vincourt P."/>
            <person name="Rieseberg L.H."/>
            <person name="Langlade N.B."/>
        </authorList>
    </citation>
    <scope>NUCLEOTIDE SEQUENCE</scope>
    <source>
        <tissue evidence="1">Leaves</tissue>
    </source>
</reference>
<organism evidence="1 2">
    <name type="scientific">Helianthus annuus</name>
    <name type="common">Common sunflower</name>
    <dbReference type="NCBI Taxonomy" id="4232"/>
    <lineage>
        <taxon>Eukaryota</taxon>
        <taxon>Viridiplantae</taxon>
        <taxon>Streptophyta</taxon>
        <taxon>Embryophyta</taxon>
        <taxon>Tracheophyta</taxon>
        <taxon>Spermatophyta</taxon>
        <taxon>Magnoliopsida</taxon>
        <taxon>eudicotyledons</taxon>
        <taxon>Gunneridae</taxon>
        <taxon>Pentapetalae</taxon>
        <taxon>asterids</taxon>
        <taxon>campanulids</taxon>
        <taxon>Asterales</taxon>
        <taxon>Asteraceae</taxon>
        <taxon>Asteroideae</taxon>
        <taxon>Heliantheae alliance</taxon>
        <taxon>Heliantheae</taxon>
        <taxon>Helianthus</taxon>
    </lineage>
</organism>
<accession>A0A9K3H466</accession>
<dbReference type="PANTHER" id="PTHR31099:SF49">
    <property type="entry name" value="MYOSIN HEAVY CHAIN-LIKE PROTEIN"/>
    <property type="match status" value="1"/>
</dbReference>
<dbReference type="PANTHER" id="PTHR31099">
    <property type="entry name" value="OS06G0165300 PROTEIN"/>
    <property type="match status" value="1"/>
</dbReference>
<dbReference type="AlphaFoldDB" id="A0A9K3H466"/>
<sequence>MEPTVDKFRAFYQLIRNIGIYSFGNRSAAKKILISPPKSFHDWKMKFFFIREEVLSITMIFREWDKIEKEELPIPKGADWYMHLLATPNRIFSEQVLVAATMSDKWPERSEDVPVLMFNGEGMPYHFRPFL</sequence>